<evidence type="ECO:0000256" key="2">
    <source>
        <dbReference type="ARBA" id="ARBA00023015"/>
    </source>
</evidence>
<comment type="similarity">
    <text evidence="1">Belongs to the LysR transcriptional regulatory family.</text>
</comment>
<dbReference type="Gene3D" id="3.40.190.290">
    <property type="match status" value="1"/>
</dbReference>
<dbReference type="InterPro" id="IPR036390">
    <property type="entry name" value="WH_DNA-bd_sf"/>
</dbReference>
<comment type="caution">
    <text evidence="6">The sequence shown here is derived from an EMBL/GenBank/DDBJ whole genome shotgun (WGS) entry which is preliminary data.</text>
</comment>
<keyword evidence="4" id="KW-0804">Transcription</keyword>
<keyword evidence="7" id="KW-1185">Reference proteome</keyword>
<dbReference type="Gene3D" id="1.10.10.10">
    <property type="entry name" value="Winged helix-like DNA-binding domain superfamily/Winged helix DNA-binding domain"/>
    <property type="match status" value="1"/>
</dbReference>
<gene>
    <name evidence="6" type="ORF">PM10SUCC1_34580</name>
</gene>
<evidence type="ECO:0000256" key="1">
    <source>
        <dbReference type="ARBA" id="ARBA00009437"/>
    </source>
</evidence>
<dbReference type="PANTHER" id="PTHR30126:SF100">
    <property type="entry name" value="LYSR-FAMILY TRANSCRIPTIONAL REGULATOR"/>
    <property type="match status" value="1"/>
</dbReference>
<organism evidence="6 7">
    <name type="scientific">Propionigenium maris DSM 9537</name>
    <dbReference type="NCBI Taxonomy" id="1123000"/>
    <lineage>
        <taxon>Bacteria</taxon>
        <taxon>Fusobacteriati</taxon>
        <taxon>Fusobacteriota</taxon>
        <taxon>Fusobacteriia</taxon>
        <taxon>Fusobacteriales</taxon>
        <taxon>Fusobacteriaceae</taxon>
        <taxon>Propionigenium</taxon>
    </lineage>
</organism>
<evidence type="ECO:0000313" key="7">
    <source>
        <dbReference type="Proteomes" id="UP001144471"/>
    </source>
</evidence>
<sequence length="292" mass="33754">MEIRQFQTFKKVAELKSFSKAAEALYYGKSTVSEHIQSLEREVGSPLFDRLGKTISVTATGRELYRYVVELLNTYDMIRNISVDKIDVRGELNIGVSESLVIYRLNSALSQFKQGYPNVNLKLISDNCHKLRERLYAGELDLIITLEPQCNFEDLITHRISEEELVFISGKEFNIRSISRESKDELEKECFIFTERECSLRKFFQNYLYNMDISPTRTLEFSSIEAVKQCVVGNLGVSLLPRFCVEDLIEAKKVRVIEGSGDKVKFLTQVSHHKNKWISPLLSEFMKYIEIS</sequence>
<reference evidence="6" key="1">
    <citation type="submission" date="2022-12" db="EMBL/GenBank/DDBJ databases">
        <title>Reference genome sequencing for broad-spectrum identification of bacterial and archaeal isolates by mass spectrometry.</title>
        <authorList>
            <person name="Sekiguchi Y."/>
            <person name="Tourlousse D.M."/>
        </authorList>
    </citation>
    <scope>NUCLEOTIDE SEQUENCE</scope>
    <source>
        <strain evidence="6">10succ1</strain>
    </source>
</reference>
<proteinExistence type="inferred from homology"/>
<dbReference type="SUPFAM" id="SSF53850">
    <property type="entry name" value="Periplasmic binding protein-like II"/>
    <property type="match status" value="1"/>
</dbReference>
<dbReference type="GO" id="GO:0000976">
    <property type="term" value="F:transcription cis-regulatory region binding"/>
    <property type="evidence" value="ECO:0007669"/>
    <property type="project" value="TreeGrafter"/>
</dbReference>
<accession>A0A9W6GPV4</accession>
<feature type="domain" description="HTH lysR-type" evidence="5">
    <location>
        <begin position="1"/>
        <end position="58"/>
    </location>
</feature>
<dbReference type="Pfam" id="PF03466">
    <property type="entry name" value="LysR_substrate"/>
    <property type="match status" value="1"/>
</dbReference>
<dbReference type="InterPro" id="IPR000847">
    <property type="entry name" value="LysR_HTH_N"/>
</dbReference>
<dbReference type="GO" id="GO:0003700">
    <property type="term" value="F:DNA-binding transcription factor activity"/>
    <property type="evidence" value="ECO:0007669"/>
    <property type="project" value="InterPro"/>
</dbReference>
<dbReference type="Pfam" id="PF00126">
    <property type="entry name" value="HTH_1"/>
    <property type="match status" value="1"/>
</dbReference>
<protein>
    <submittedName>
        <fullName evidence="6">LysR family transcriptional regulator</fullName>
    </submittedName>
</protein>
<evidence type="ECO:0000256" key="4">
    <source>
        <dbReference type="ARBA" id="ARBA00023163"/>
    </source>
</evidence>
<dbReference type="AlphaFoldDB" id="A0A9W6GPV4"/>
<dbReference type="RefSeq" id="WP_281837620.1">
    <property type="nucleotide sequence ID" value="NZ_BSDY01000029.1"/>
</dbReference>
<name>A0A9W6GPV4_9FUSO</name>
<dbReference type="InterPro" id="IPR036388">
    <property type="entry name" value="WH-like_DNA-bd_sf"/>
</dbReference>
<keyword evidence="3" id="KW-0238">DNA-binding</keyword>
<evidence type="ECO:0000259" key="5">
    <source>
        <dbReference type="PROSITE" id="PS50931"/>
    </source>
</evidence>
<dbReference type="CDD" id="cd05466">
    <property type="entry name" value="PBP2_LTTR_substrate"/>
    <property type="match status" value="1"/>
</dbReference>
<dbReference type="SUPFAM" id="SSF46785">
    <property type="entry name" value="Winged helix' DNA-binding domain"/>
    <property type="match status" value="1"/>
</dbReference>
<dbReference type="FunFam" id="1.10.10.10:FF:000001">
    <property type="entry name" value="LysR family transcriptional regulator"/>
    <property type="match status" value="1"/>
</dbReference>
<dbReference type="Proteomes" id="UP001144471">
    <property type="component" value="Unassembled WGS sequence"/>
</dbReference>
<evidence type="ECO:0000313" key="6">
    <source>
        <dbReference type="EMBL" id="GLI57944.1"/>
    </source>
</evidence>
<keyword evidence="2" id="KW-0805">Transcription regulation</keyword>
<evidence type="ECO:0000256" key="3">
    <source>
        <dbReference type="ARBA" id="ARBA00023125"/>
    </source>
</evidence>
<dbReference type="InterPro" id="IPR005119">
    <property type="entry name" value="LysR_subst-bd"/>
</dbReference>
<dbReference type="PANTHER" id="PTHR30126">
    <property type="entry name" value="HTH-TYPE TRANSCRIPTIONAL REGULATOR"/>
    <property type="match status" value="1"/>
</dbReference>
<dbReference type="EMBL" id="BSDY01000029">
    <property type="protein sequence ID" value="GLI57944.1"/>
    <property type="molecule type" value="Genomic_DNA"/>
</dbReference>
<dbReference type="PROSITE" id="PS50931">
    <property type="entry name" value="HTH_LYSR"/>
    <property type="match status" value="1"/>
</dbReference>